<protein>
    <submittedName>
        <fullName evidence="2">GspJ: type II secretion system protein J</fullName>
    </submittedName>
</protein>
<dbReference type="SUPFAM" id="SSF54523">
    <property type="entry name" value="Pili subunits"/>
    <property type="match status" value="1"/>
</dbReference>
<dbReference type="EMBL" id="VJON01000045">
    <property type="protein sequence ID" value="TSE31496.1"/>
    <property type="molecule type" value="Genomic_DNA"/>
</dbReference>
<keyword evidence="1" id="KW-1133">Transmembrane helix</keyword>
<reference evidence="2 3" key="1">
    <citation type="submission" date="2019-07" db="EMBL/GenBank/DDBJ databases">
        <title>Tepidimonas charontis SPSP-6 draft genome.</title>
        <authorList>
            <person name="Da Costa M.S."/>
            <person name="Froufe H.J.C."/>
            <person name="Egas C."/>
            <person name="Albuquerque L."/>
        </authorList>
    </citation>
    <scope>NUCLEOTIDE SEQUENCE [LARGE SCALE GENOMIC DNA]</scope>
    <source>
        <strain evidence="2 3">SPSP-6</strain>
    </source>
</reference>
<keyword evidence="3" id="KW-1185">Reference proteome</keyword>
<feature type="transmembrane region" description="Helical" evidence="1">
    <location>
        <begin position="12"/>
        <end position="30"/>
    </location>
</feature>
<keyword evidence="1" id="KW-0812">Transmembrane</keyword>
<dbReference type="OrthoDB" id="9151668at2"/>
<gene>
    <name evidence="2" type="ORF">Tchar_02285</name>
</gene>
<dbReference type="RefSeq" id="WP_144329149.1">
    <property type="nucleotide sequence ID" value="NZ_VJON01000045.1"/>
</dbReference>
<dbReference type="Pfam" id="PF07963">
    <property type="entry name" value="N_methyl"/>
    <property type="match status" value="1"/>
</dbReference>
<proteinExistence type="predicted"/>
<dbReference type="InterPro" id="IPR045584">
    <property type="entry name" value="Pilin-like"/>
</dbReference>
<organism evidence="2 3">
    <name type="scientific">Tepidimonas charontis</name>
    <dbReference type="NCBI Taxonomy" id="2267262"/>
    <lineage>
        <taxon>Bacteria</taxon>
        <taxon>Pseudomonadati</taxon>
        <taxon>Pseudomonadota</taxon>
        <taxon>Betaproteobacteria</taxon>
        <taxon>Burkholderiales</taxon>
        <taxon>Tepidimonas</taxon>
    </lineage>
</organism>
<dbReference type="NCBIfam" id="TIGR02532">
    <property type="entry name" value="IV_pilin_GFxxxE"/>
    <property type="match status" value="1"/>
</dbReference>
<comment type="caution">
    <text evidence="2">The sequence shown here is derived from an EMBL/GenBank/DDBJ whole genome shotgun (WGS) entry which is preliminary data.</text>
</comment>
<sequence length="208" mass="22617">MRRGHRHGGFTLLELLVALSVLALLALLSWRGIDALLRTRQTVEHTSQALLGWQTALAQWQTDLDAWAAAFDEGADGVPRWSVAADTVRLVRRAPAADRDASGWSVVAWAATDGGTRWSRWQSPPVADRDQLALLWQMAPQRVRSEGVRTVTIRAWALQVWSDGRWQAAAADAAPAAARLILTPAPAQPLTGPVSVAWVAPWVAGGKR</sequence>
<keyword evidence="1" id="KW-0472">Membrane</keyword>
<evidence type="ECO:0000313" key="3">
    <source>
        <dbReference type="Proteomes" id="UP000318294"/>
    </source>
</evidence>
<evidence type="ECO:0000313" key="2">
    <source>
        <dbReference type="EMBL" id="TSE31496.1"/>
    </source>
</evidence>
<dbReference type="InterPro" id="IPR012902">
    <property type="entry name" value="N_methyl_site"/>
</dbReference>
<dbReference type="AlphaFoldDB" id="A0A554X6V9"/>
<accession>A0A554X6V9</accession>
<evidence type="ECO:0000256" key="1">
    <source>
        <dbReference type="SAM" id="Phobius"/>
    </source>
</evidence>
<dbReference type="PROSITE" id="PS00409">
    <property type="entry name" value="PROKAR_NTER_METHYL"/>
    <property type="match status" value="1"/>
</dbReference>
<name>A0A554X6V9_9BURK</name>
<dbReference type="Proteomes" id="UP000318294">
    <property type="component" value="Unassembled WGS sequence"/>
</dbReference>